<dbReference type="RefSeq" id="WP_018976819.1">
    <property type="nucleotide sequence ID" value="NZ_BMLN01000002.1"/>
</dbReference>
<evidence type="ECO:0000313" key="6">
    <source>
        <dbReference type="EMBL" id="GGN93447.1"/>
    </source>
</evidence>
<evidence type="ECO:0000256" key="3">
    <source>
        <dbReference type="ARBA" id="ARBA00023163"/>
    </source>
</evidence>
<evidence type="ECO:0000256" key="1">
    <source>
        <dbReference type="ARBA" id="ARBA00023015"/>
    </source>
</evidence>
<accession>A0ABQ2KW76</accession>
<dbReference type="InterPro" id="IPR050109">
    <property type="entry name" value="HTH-type_TetR-like_transc_reg"/>
</dbReference>
<dbReference type="PANTHER" id="PTHR30055:SF238">
    <property type="entry name" value="MYCOFACTOCIN BIOSYNTHESIS TRANSCRIPTIONAL REGULATOR MFTR-RELATED"/>
    <property type="match status" value="1"/>
</dbReference>
<keyword evidence="2 4" id="KW-0238">DNA-binding</keyword>
<feature type="DNA-binding region" description="H-T-H motif" evidence="4">
    <location>
        <begin position="24"/>
        <end position="43"/>
    </location>
</feature>
<evidence type="ECO:0000256" key="2">
    <source>
        <dbReference type="ARBA" id="ARBA00023125"/>
    </source>
</evidence>
<organism evidence="6 7">
    <name type="scientific">Saccharibacillus kuerlensis</name>
    <dbReference type="NCBI Taxonomy" id="459527"/>
    <lineage>
        <taxon>Bacteria</taxon>
        <taxon>Bacillati</taxon>
        <taxon>Bacillota</taxon>
        <taxon>Bacilli</taxon>
        <taxon>Bacillales</taxon>
        <taxon>Paenibacillaceae</taxon>
        <taxon>Saccharibacillus</taxon>
    </lineage>
</organism>
<evidence type="ECO:0000313" key="7">
    <source>
        <dbReference type="Proteomes" id="UP000606653"/>
    </source>
</evidence>
<sequence length="193" mass="21950">MTRKPAIEDAALALFASEGFEGASLGRIADSVGIRKPSIYAHFRSKEDLFLSVFKRTLRRKQQVLFRQVLHGANRPFEDNLYDLAEHLMDEYESDAETRFLLRMSYFPPRSLHDEVMGLVNPFFEQAERSLTRLLQRKENAVRLHPGGAHEAALAYVTVLDGVLAEAIYGSRDTAAKRLKAVWPVYCRGVLRP</sequence>
<dbReference type="PANTHER" id="PTHR30055">
    <property type="entry name" value="HTH-TYPE TRANSCRIPTIONAL REGULATOR RUTR"/>
    <property type="match status" value="1"/>
</dbReference>
<dbReference type="Gene3D" id="1.10.10.60">
    <property type="entry name" value="Homeodomain-like"/>
    <property type="match status" value="1"/>
</dbReference>
<dbReference type="Proteomes" id="UP000606653">
    <property type="component" value="Unassembled WGS sequence"/>
</dbReference>
<feature type="domain" description="HTH tetR-type" evidence="5">
    <location>
        <begin position="1"/>
        <end position="61"/>
    </location>
</feature>
<proteinExistence type="predicted"/>
<dbReference type="EMBL" id="BMLN01000002">
    <property type="protein sequence ID" value="GGN93447.1"/>
    <property type="molecule type" value="Genomic_DNA"/>
</dbReference>
<keyword evidence="7" id="KW-1185">Reference proteome</keyword>
<dbReference type="PROSITE" id="PS50977">
    <property type="entry name" value="HTH_TETR_2"/>
    <property type="match status" value="1"/>
</dbReference>
<dbReference type="Pfam" id="PF00440">
    <property type="entry name" value="TetR_N"/>
    <property type="match status" value="1"/>
</dbReference>
<dbReference type="InterPro" id="IPR001647">
    <property type="entry name" value="HTH_TetR"/>
</dbReference>
<keyword evidence="3" id="KW-0804">Transcription</keyword>
<evidence type="ECO:0000256" key="4">
    <source>
        <dbReference type="PROSITE-ProRule" id="PRU00335"/>
    </source>
</evidence>
<evidence type="ECO:0000259" key="5">
    <source>
        <dbReference type="PROSITE" id="PS50977"/>
    </source>
</evidence>
<keyword evidence="1" id="KW-0805">Transcription regulation</keyword>
<dbReference type="PRINTS" id="PR00455">
    <property type="entry name" value="HTHTETR"/>
</dbReference>
<reference evidence="7" key="1">
    <citation type="journal article" date="2019" name="Int. J. Syst. Evol. Microbiol.">
        <title>The Global Catalogue of Microorganisms (GCM) 10K type strain sequencing project: providing services to taxonomists for standard genome sequencing and annotation.</title>
        <authorList>
            <consortium name="The Broad Institute Genomics Platform"/>
            <consortium name="The Broad Institute Genome Sequencing Center for Infectious Disease"/>
            <person name="Wu L."/>
            <person name="Ma J."/>
        </authorList>
    </citation>
    <scope>NUCLEOTIDE SEQUENCE [LARGE SCALE GENOMIC DNA]</scope>
    <source>
        <strain evidence="7">CGMCC 1.6964</strain>
    </source>
</reference>
<comment type="caution">
    <text evidence="6">The sequence shown here is derived from an EMBL/GenBank/DDBJ whole genome shotgun (WGS) entry which is preliminary data.</text>
</comment>
<gene>
    <name evidence="6" type="ORF">GCM10010969_07200</name>
</gene>
<dbReference type="InterPro" id="IPR009057">
    <property type="entry name" value="Homeodomain-like_sf"/>
</dbReference>
<dbReference type="Gene3D" id="1.10.357.10">
    <property type="entry name" value="Tetracycline Repressor, domain 2"/>
    <property type="match status" value="1"/>
</dbReference>
<name>A0ABQ2KW76_9BACL</name>
<protein>
    <submittedName>
        <fullName evidence="6">TetR family transcriptional regulator</fullName>
    </submittedName>
</protein>
<dbReference type="SUPFAM" id="SSF46689">
    <property type="entry name" value="Homeodomain-like"/>
    <property type="match status" value="1"/>
</dbReference>